<dbReference type="InterPro" id="IPR036291">
    <property type="entry name" value="NAD(P)-bd_dom_sf"/>
</dbReference>
<dbReference type="InterPro" id="IPR029058">
    <property type="entry name" value="AB_hydrolase_fold"/>
</dbReference>
<evidence type="ECO:0000313" key="3">
    <source>
        <dbReference type="Proteomes" id="UP001461498"/>
    </source>
</evidence>
<sequence>MDSNNTEVVISGISGFFPECENLEELEEKLLNKENLITTDDRKWYPGELNVPPATGKFKKNISLDNMFFRLHNKLFEAMDPNSTQSIKGSFEAICDAGINPFDLSGSNTAVIMSSFISETEYQLFGSDQTHSLVGQSRTMQSNRVSFLFNFKGPSYVIDSSWNSGMVALQLAHQLISSGQCSGALVGSTSVIIGPEISFLYKAMGRLNNDGNTKCFSADADGYNRSEACVILFLQRAEDAKRSYGTLLGVNVSENGEKNAMFTDFYPKLYKQVLRETYEKANVDPSEVAYFEADGSASKIMDALELNSTAEVMCKNRETPLLIGSVKSNLGHTEAASSLVSIVKALITLKTGIIPPNLNYSKPNPDVPALLSGQLKVITEPTPLEGNIVGITSFGLTGGYGHAIIRGNKKLKSPSSSSDLPWLFLISGRHEDGVEQVIKRIESMPLNEEFIRLTHDVFKSHIKGHAFKGYTILNSEIEGAQQEREIKLYDGDNKPVWFMFSGMGSQWNEMGTDLMKLPTFAKTIKFCHDILQPKGIDLLNIITSPEPDVYDSILNSFVGIAAIQIGLVDVLKELGIEPDGIIGHSVGELGCAYADGCFTAEQTILAAYARGRASIEVDLITGMMAAVGKGYNEIKDELPPTIEVACHNSAKSCTLSGPAEDMEEYVASIKEKGIFAKLVNVSNIAYHSRYIKPAAPILLKYLKQVIPEPKERSKRWISSSIPESSWDSDLAKYSSAEYHTNNLLSSVLFEEASAHIPEGALVIEIAPHGLLQSIVRQSLKKCINIALTNKYSKENLIYLLRAIGKMYLEGITVNIDRLYPNIEFPVAASTPSIPPLLTWNDKVGLGKLKYKHFEDTEDTIKVCKEQIDNYFGIKIGKKQLISSSALIYNLIGIFKKVSKELANKKPLLIKDINIKKEVDISKSLKSEIHIKLQQGSGDFEINFDSSTLMTGTMAILEFDSQINLKTEGNIIENPLLEMNHYEIYKYLERFSVNVKDSFKLIEKISINYTDLHGKVTWNGEIMQFLDSLFMLLNLYETLLHNEFRIINAVRQICIDLSYFEDVKQKEINVYYNRYTKELSCEGIKINQPETKPCRIMASLPKLSAKTCQFLPYYTETDQPYCGDLDECLHLIYQNSLTHSYENSSKIKIVLESDKNINNEFLTMLKTFRNNNNKKIEVLMDPCEDSLDNLYFNLEKSDTLLIIGELSFYKRTRKCLKKVKSGYLLLNPELNVNNWNPVYPVFKLKFNNKFLMLYKASYKNVTNQNVINMDNDNWPAELRVRLNQNAITDSQVYVYGRVKSLSSIYKIIYFASNLKNSHLIRFIFIESEAPEFSLELPFYKQQIMKDLIINIYINDCWGCIKLDIPENKFEGPVITDHQTVIYQLSSIKCKDVRLTALGMNLENNELLQEPELGVYDYCGINKDGETIFGVGALTDNQYLIDDKILSWTKPSNWSHEDAVTVPYCYAMAYCILKIKSGIPTQRNTVMVHNGAALLSQAIIRVALSIGYKIFVTYGTAKEKQEILQLFPELDEENLYCYNEKAFEVPILIKTKGKGIDVIVNPTNNYSVLMASMRCVAHVGRVFQLNTESLNNDCNIGMFVFLKGIVLSVLPCKCLLQLSDSEKGIIHEEVQNGIDSNVVKPLQYSIIPNTTLNIDATHMIKNINTEDNMKLVTKCERSEALSTDKDIFICSDQKNYVIINYEDAFYVDLIRWLLSRGAKNIYMLAENYLIPSISQRFICVKNNHPTARIHLQPNTIIDDKNKLKKYFNDLGGEIAEIFIVGEVLENDVSNIESVIKEVNTKCSLVCIGNGGEPACELRHKDGFPAIAISCSSNLMKPSLIFPEIDRFINNRINNAVIFLEEDINEDIQLGPNAVSISHDKYPKNIEELLELSKRIVPKACFVEVLTSSPNYRYNRALKPIFLLPGLKPNDMQRLASKMYYPTFEARLPQTIDDIDSIANELYQDLKRFEFNVFTLIANDWGGALGLSLAKKLEDNGKVVLLVMLNSSPNVVLNWVTDVLEMGEINLINKYVKIPYKVKKKLYLLSEWNEKLTVTMENCVPEENDRERIKNGLNYLRKCLLAFKDYSPDSKKYQGKCFIYLPNEEILEDYGTITQYCKRKPLIEVIPSNSHQDMLDDPQLVTKINALIPYEYQTAAQEINCEIFGDYIQLGRRMLSVCQ</sequence>
<dbReference type="Proteomes" id="UP001461498">
    <property type="component" value="Unassembled WGS sequence"/>
</dbReference>
<dbReference type="SMART" id="SM00827">
    <property type="entry name" value="PKS_AT"/>
    <property type="match status" value="1"/>
</dbReference>
<dbReference type="InterPro" id="IPR014030">
    <property type="entry name" value="Ketoacyl_synth_N"/>
</dbReference>
<dbReference type="SUPFAM" id="SSF53474">
    <property type="entry name" value="alpha/beta-Hydrolases"/>
    <property type="match status" value="1"/>
</dbReference>
<organism evidence="2 3">
    <name type="scientific">Rhynocoris fuscipes</name>
    <dbReference type="NCBI Taxonomy" id="488301"/>
    <lineage>
        <taxon>Eukaryota</taxon>
        <taxon>Metazoa</taxon>
        <taxon>Ecdysozoa</taxon>
        <taxon>Arthropoda</taxon>
        <taxon>Hexapoda</taxon>
        <taxon>Insecta</taxon>
        <taxon>Pterygota</taxon>
        <taxon>Neoptera</taxon>
        <taxon>Paraneoptera</taxon>
        <taxon>Hemiptera</taxon>
        <taxon>Heteroptera</taxon>
        <taxon>Panheteroptera</taxon>
        <taxon>Cimicomorpha</taxon>
        <taxon>Reduviidae</taxon>
        <taxon>Harpactorinae</taxon>
        <taxon>Harpactorini</taxon>
        <taxon>Rhynocoris</taxon>
    </lineage>
</organism>
<name>A0AAW1D2A5_9HEMI</name>
<dbReference type="PROSITE" id="PS52004">
    <property type="entry name" value="KS3_2"/>
    <property type="match status" value="1"/>
</dbReference>
<dbReference type="InterPro" id="IPR020843">
    <property type="entry name" value="ER"/>
</dbReference>
<dbReference type="InterPro" id="IPR049391">
    <property type="entry name" value="FAS_pseudo-KR"/>
</dbReference>
<evidence type="ECO:0000313" key="2">
    <source>
        <dbReference type="EMBL" id="KAK9504074.1"/>
    </source>
</evidence>
<protein>
    <recommendedName>
        <fullName evidence="1">Ketosynthase family 3 (KS3) domain-containing protein</fullName>
    </recommendedName>
</protein>
<dbReference type="Pfam" id="PF16197">
    <property type="entry name" value="KAsynt_C_assoc"/>
    <property type="match status" value="1"/>
</dbReference>
<comment type="caution">
    <text evidence="2">The sequence shown here is derived from an EMBL/GenBank/DDBJ whole genome shotgun (WGS) entry which is preliminary data.</text>
</comment>
<dbReference type="PANTHER" id="PTHR43775:SF23">
    <property type="entry name" value="FATTY ACID SYNTHASE 3"/>
    <property type="match status" value="1"/>
</dbReference>
<reference evidence="2 3" key="1">
    <citation type="submission" date="2022-12" db="EMBL/GenBank/DDBJ databases">
        <title>Chromosome-level genome assembly of true bugs.</title>
        <authorList>
            <person name="Ma L."/>
            <person name="Li H."/>
        </authorList>
    </citation>
    <scope>NUCLEOTIDE SEQUENCE [LARGE SCALE GENOMIC DNA]</scope>
    <source>
        <strain evidence="2">Lab_2022b</strain>
    </source>
</reference>
<dbReference type="SMART" id="SM00825">
    <property type="entry name" value="PKS_KS"/>
    <property type="match status" value="1"/>
</dbReference>
<dbReference type="InterPro" id="IPR016039">
    <property type="entry name" value="Thiolase-like"/>
</dbReference>
<keyword evidence="3" id="KW-1185">Reference proteome</keyword>
<dbReference type="Pfam" id="PF00109">
    <property type="entry name" value="ketoacyl-synt"/>
    <property type="match status" value="1"/>
</dbReference>
<dbReference type="EMBL" id="JAPXFL010000007">
    <property type="protein sequence ID" value="KAK9504074.1"/>
    <property type="molecule type" value="Genomic_DNA"/>
</dbReference>
<dbReference type="SMART" id="SM00829">
    <property type="entry name" value="PKS_ER"/>
    <property type="match status" value="1"/>
</dbReference>
<dbReference type="GO" id="GO:0016491">
    <property type="term" value="F:oxidoreductase activity"/>
    <property type="evidence" value="ECO:0007669"/>
    <property type="project" value="InterPro"/>
</dbReference>
<dbReference type="SUPFAM" id="SSF52151">
    <property type="entry name" value="FabD/lysophospholipase-like"/>
    <property type="match status" value="1"/>
</dbReference>
<dbReference type="GO" id="GO:0004312">
    <property type="term" value="F:fatty acid synthase activity"/>
    <property type="evidence" value="ECO:0007669"/>
    <property type="project" value="TreeGrafter"/>
</dbReference>
<gene>
    <name evidence="2" type="ORF">O3M35_010501</name>
</gene>
<dbReference type="PANTHER" id="PTHR43775">
    <property type="entry name" value="FATTY ACID SYNTHASE"/>
    <property type="match status" value="1"/>
</dbReference>
<dbReference type="InterPro" id="IPR050091">
    <property type="entry name" value="PKS_NRPS_Biosynth_Enz"/>
</dbReference>
<accession>A0AAW1D2A5</accession>
<dbReference type="InterPro" id="IPR014043">
    <property type="entry name" value="Acyl_transferase_dom"/>
</dbReference>
<dbReference type="Pfam" id="PF02801">
    <property type="entry name" value="Ketoacyl-synt_C"/>
    <property type="match status" value="1"/>
</dbReference>
<dbReference type="InterPro" id="IPR042104">
    <property type="entry name" value="PKS_dehydratase_sf"/>
</dbReference>
<dbReference type="SUPFAM" id="SSF51735">
    <property type="entry name" value="NAD(P)-binding Rossmann-fold domains"/>
    <property type="match status" value="1"/>
</dbReference>
<dbReference type="Gene3D" id="3.40.366.10">
    <property type="entry name" value="Malonyl-Coenzyme A Acyl Carrier Protein, domain 2"/>
    <property type="match status" value="1"/>
</dbReference>
<dbReference type="InterPro" id="IPR016035">
    <property type="entry name" value="Acyl_Trfase/lysoPLipase"/>
</dbReference>
<dbReference type="CDD" id="cd00833">
    <property type="entry name" value="PKS"/>
    <property type="match status" value="1"/>
</dbReference>
<dbReference type="SUPFAM" id="SSF53901">
    <property type="entry name" value="Thiolase-like"/>
    <property type="match status" value="1"/>
</dbReference>
<dbReference type="InterPro" id="IPR020841">
    <property type="entry name" value="PKS_Beta-ketoAc_synthase_dom"/>
</dbReference>
<dbReference type="SUPFAM" id="SSF55048">
    <property type="entry name" value="Probable ACP-binding domain of malonyl-CoA ACP transacylase"/>
    <property type="match status" value="1"/>
</dbReference>
<feature type="domain" description="Ketosynthase family 3 (KS3)" evidence="1">
    <location>
        <begin position="5"/>
        <end position="407"/>
    </location>
</feature>
<proteinExistence type="predicted"/>
<dbReference type="Gene3D" id="3.10.129.110">
    <property type="entry name" value="Polyketide synthase dehydratase"/>
    <property type="match status" value="1"/>
</dbReference>
<dbReference type="Gene3D" id="3.40.47.10">
    <property type="match status" value="1"/>
</dbReference>
<dbReference type="Pfam" id="PF21149">
    <property type="entry name" value="FAS_pseudo-KR"/>
    <property type="match status" value="1"/>
</dbReference>
<dbReference type="InterPro" id="IPR014031">
    <property type="entry name" value="Ketoacyl_synth_C"/>
</dbReference>
<dbReference type="GO" id="GO:0006633">
    <property type="term" value="P:fatty acid biosynthetic process"/>
    <property type="evidence" value="ECO:0007669"/>
    <property type="project" value="TreeGrafter"/>
</dbReference>
<dbReference type="Gene3D" id="3.90.180.10">
    <property type="entry name" value="Medium-chain alcohol dehydrogenases, catalytic domain"/>
    <property type="match status" value="1"/>
</dbReference>
<dbReference type="Pfam" id="PF00698">
    <property type="entry name" value="Acyl_transf_1"/>
    <property type="match status" value="1"/>
</dbReference>
<dbReference type="InterPro" id="IPR016036">
    <property type="entry name" value="Malonyl_transacylase_ACP-bd"/>
</dbReference>
<evidence type="ECO:0000259" key="1">
    <source>
        <dbReference type="PROSITE" id="PS52004"/>
    </source>
</evidence>
<dbReference type="InterPro" id="IPR001227">
    <property type="entry name" value="Ac_transferase_dom_sf"/>
</dbReference>
<dbReference type="Gene3D" id="3.30.70.3290">
    <property type="match status" value="1"/>
</dbReference>
<dbReference type="InterPro" id="IPR032821">
    <property type="entry name" value="PKS_assoc"/>
</dbReference>